<dbReference type="SUPFAM" id="SSF55931">
    <property type="entry name" value="Glutamine synthetase/guanido kinase"/>
    <property type="match status" value="1"/>
</dbReference>
<feature type="modified residue" description="O-AMP-tyrosine" evidence="10">
    <location>
        <position position="403"/>
    </location>
</feature>
<dbReference type="Pfam" id="PF03951">
    <property type="entry name" value="Gln-synt_N"/>
    <property type="match status" value="1"/>
</dbReference>
<dbReference type="InterPro" id="IPR004809">
    <property type="entry name" value="Gln_synth_I"/>
</dbReference>
<evidence type="ECO:0000256" key="7">
    <source>
        <dbReference type="PIRSR" id="PIRSR604809-1"/>
    </source>
</evidence>
<dbReference type="PROSITE" id="PS00180">
    <property type="entry name" value="GLNA_1"/>
    <property type="match status" value="1"/>
</dbReference>
<dbReference type="GO" id="GO:0004356">
    <property type="term" value="F:glutamine synthetase activity"/>
    <property type="evidence" value="ECO:0007669"/>
    <property type="project" value="UniProtKB-EC"/>
</dbReference>
<dbReference type="InterPro" id="IPR008147">
    <property type="entry name" value="Gln_synt_N"/>
</dbReference>
<dbReference type="Pfam" id="PF00120">
    <property type="entry name" value="Gln-synt_C"/>
    <property type="match status" value="1"/>
</dbReference>
<dbReference type="InterPro" id="IPR008146">
    <property type="entry name" value="Gln_synth_cat_dom"/>
</dbReference>
<feature type="domain" description="GS beta-grasp" evidence="15">
    <location>
        <begin position="13"/>
        <end position="100"/>
    </location>
</feature>
<keyword evidence="9" id="KW-0460">Magnesium</keyword>
<keyword evidence="5 8" id="KW-0547">Nucleotide-binding</keyword>
<evidence type="ECO:0000256" key="1">
    <source>
        <dbReference type="ARBA" id="ARBA00004496"/>
    </source>
</evidence>
<keyword evidence="4 14" id="KW-0436">Ligase</keyword>
<dbReference type="SUPFAM" id="SSF54368">
    <property type="entry name" value="Glutamine synthetase, N-terminal domain"/>
    <property type="match status" value="1"/>
</dbReference>
<dbReference type="EC" id="6.3.1.2" evidence="14"/>
<feature type="binding site" evidence="8">
    <location>
        <position position="341"/>
    </location>
    <ligand>
        <name>ATP</name>
        <dbReference type="ChEBI" id="CHEBI:30616"/>
    </ligand>
</feature>
<comment type="cofactor">
    <cofactor evidence="9">
        <name>Mg(2+)</name>
        <dbReference type="ChEBI" id="CHEBI:18420"/>
    </cofactor>
    <text evidence="9">Binds 2 Mg(2+) ions per subunit.</text>
</comment>
<evidence type="ECO:0000256" key="11">
    <source>
        <dbReference type="PROSITE-ProRule" id="PRU01330"/>
    </source>
</evidence>
<feature type="binding site" evidence="9">
    <location>
        <position position="363"/>
    </location>
    <ligand>
        <name>Mg(2+)</name>
        <dbReference type="ChEBI" id="CHEBI:18420"/>
        <label>1</label>
    </ligand>
</feature>
<dbReference type="Gene3D" id="3.10.20.70">
    <property type="entry name" value="Glutamine synthetase, N-terminal domain"/>
    <property type="match status" value="1"/>
</dbReference>
<organism evidence="17">
    <name type="scientific">Caldiarchaeum subterraneum</name>
    <dbReference type="NCBI Taxonomy" id="311458"/>
    <lineage>
        <taxon>Archaea</taxon>
        <taxon>Nitrososphaerota</taxon>
        <taxon>Candidatus Caldarchaeales</taxon>
        <taxon>Candidatus Caldarchaeaceae</taxon>
        <taxon>Candidatus Caldarchaeum</taxon>
    </lineage>
</organism>
<dbReference type="SMART" id="SM01230">
    <property type="entry name" value="Gln-synt_C"/>
    <property type="match status" value="1"/>
</dbReference>
<evidence type="ECO:0000256" key="9">
    <source>
        <dbReference type="PIRSR" id="PIRSR604809-3"/>
    </source>
</evidence>
<evidence type="ECO:0000256" key="13">
    <source>
        <dbReference type="RuleBase" id="RU000385"/>
    </source>
</evidence>
<feature type="binding site" evidence="9">
    <location>
        <position position="220"/>
    </location>
    <ligand>
        <name>Mg(2+)</name>
        <dbReference type="ChEBI" id="CHEBI:18420"/>
        <label>1</label>
    </ligand>
</feature>
<feature type="binding site" evidence="9">
    <location>
        <position position="134"/>
    </location>
    <ligand>
        <name>Mg(2+)</name>
        <dbReference type="ChEBI" id="CHEBI:18420"/>
        <label>1</label>
    </ligand>
</feature>
<evidence type="ECO:0000259" key="16">
    <source>
        <dbReference type="PROSITE" id="PS51987"/>
    </source>
</evidence>
<comment type="subcellular location">
    <subcellularLocation>
        <location evidence="1 13">Cytoplasm</location>
    </subcellularLocation>
</comment>
<dbReference type="Gene3D" id="3.30.590.10">
    <property type="entry name" value="Glutamine synthetase/guanido kinase, catalytic domain"/>
    <property type="match status" value="1"/>
</dbReference>
<dbReference type="InterPro" id="IPR014746">
    <property type="entry name" value="Gln_synth/guanido_kin_cat_dom"/>
</dbReference>
<dbReference type="GO" id="GO:0046872">
    <property type="term" value="F:metal ion binding"/>
    <property type="evidence" value="ECO:0007669"/>
    <property type="project" value="UniProtKB-KW"/>
</dbReference>
<feature type="binding site" evidence="8">
    <location>
        <begin position="271"/>
        <end position="273"/>
    </location>
    <ligand>
        <name>ATP</name>
        <dbReference type="ChEBI" id="CHEBI:30616"/>
    </ligand>
</feature>
<evidence type="ECO:0000256" key="4">
    <source>
        <dbReference type="ARBA" id="ARBA00022598"/>
    </source>
</evidence>
<proteinExistence type="inferred from homology"/>
<feature type="binding site" evidence="7">
    <location>
        <position position="329"/>
    </location>
    <ligand>
        <name>L-glutamate</name>
        <dbReference type="ChEBI" id="CHEBI:29985"/>
    </ligand>
</feature>
<keyword evidence="9" id="KW-0479">Metal-binding</keyword>
<dbReference type="PANTHER" id="PTHR43407:SF1">
    <property type="entry name" value="LENGSIN"/>
    <property type="match status" value="1"/>
</dbReference>
<evidence type="ECO:0000256" key="8">
    <source>
        <dbReference type="PIRSR" id="PIRSR604809-2"/>
    </source>
</evidence>
<feature type="binding site" evidence="7">
    <location>
        <position position="365"/>
    </location>
    <ligand>
        <name>L-glutamate</name>
        <dbReference type="ChEBI" id="CHEBI:29985"/>
    </ligand>
</feature>
<dbReference type="GO" id="GO:0016020">
    <property type="term" value="C:membrane"/>
    <property type="evidence" value="ECO:0007669"/>
    <property type="project" value="TreeGrafter"/>
</dbReference>
<feature type="binding site" evidence="9">
    <location>
        <position position="212"/>
    </location>
    <ligand>
        <name>Mg(2+)</name>
        <dbReference type="ChEBI" id="CHEBI:18420"/>
        <label>1</label>
    </ligand>
</feature>
<dbReference type="InterPro" id="IPR036651">
    <property type="entry name" value="Gln_synt_N_sf"/>
</dbReference>
<comment type="similarity">
    <text evidence="2 11 12">Belongs to the glutamine synthetase family.</text>
</comment>
<dbReference type="PROSITE" id="PS51987">
    <property type="entry name" value="GS_CATALYTIC"/>
    <property type="match status" value="1"/>
</dbReference>
<sequence>MTKDDVAEAIQAQDIKFLDLQLTDVFGKLHHITISTRYVDENTFSVGVAKLDGSSIRGFAEIHESDMLVRPDPSTFAIIPWSLDGKKTARMICDVYRGFGGGRFSRDPRYAAQKAEEYLKTLGFDTSYWGPEIEFFVFDRVQWDVTSPYSGVSYKIESREAAWNSDGTSLPIRFKEGYYPAPPQDTLMEYRNEVCRLLTDYFGIEVDAHHHEVATAGQCEIDMRFDTLVRMADKAQTYKYVARNVATQMGMVATFMPKPIFGDNASGMHVHVSLWNKGVNLFYDENDEYAELSQTGRYFVGGLLEHSRALAAITNPTTNSYRRLVPGYEAPVFIAWSRSNRSANVRVPVYYRGKGGMKSKRIEFRTPDTSANPYLCFAAMAAAGADGVKRKLDPGDPVNEDIYKLSPERRRQLGIKELPGSLKEAIEELLSDSEFIKPVISEDLIEVMTELQLKAFVDVSTKPHPYEFYLYFDV</sequence>
<feature type="domain" description="GS catalytic" evidence="16">
    <location>
        <begin position="108"/>
        <end position="474"/>
    </location>
</feature>
<keyword evidence="6 8" id="KW-0067">ATP-binding</keyword>
<evidence type="ECO:0000259" key="15">
    <source>
        <dbReference type="PROSITE" id="PS51986"/>
    </source>
</evidence>
<evidence type="ECO:0000256" key="10">
    <source>
        <dbReference type="PIRSR" id="PIRSR604809-50"/>
    </source>
</evidence>
<feature type="binding site" evidence="9">
    <location>
        <position position="132"/>
    </location>
    <ligand>
        <name>Mg(2+)</name>
        <dbReference type="ChEBI" id="CHEBI:18420"/>
        <label>1</label>
    </ligand>
</feature>
<gene>
    <name evidence="17" type="primary">glnA</name>
    <name evidence="17" type="ORF">ENM11_03450</name>
</gene>
<accession>A0A7C5L743</accession>
<dbReference type="PANTHER" id="PTHR43407">
    <property type="entry name" value="GLUTAMINE SYNTHETASE"/>
    <property type="match status" value="1"/>
</dbReference>
<feature type="binding site" evidence="8">
    <location>
        <position position="207"/>
    </location>
    <ligand>
        <name>ATP</name>
        <dbReference type="ChEBI" id="CHEBI:30616"/>
    </ligand>
</feature>
<evidence type="ECO:0000256" key="2">
    <source>
        <dbReference type="ARBA" id="ARBA00009897"/>
    </source>
</evidence>
<dbReference type="PROSITE" id="PS51986">
    <property type="entry name" value="GS_BETA_GRASP"/>
    <property type="match status" value="1"/>
</dbReference>
<protein>
    <recommendedName>
        <fullName evidence="14">Glutamine synthetase</fullName>
        <ecNumber evidence="14">6.3.1.2</ecNumber>
    </recommendedName>
</protein>
<evidence type="ECO:0000313" key="17">
    <source>
        <dbReference type="EMBL" id="HHK68197.1"/>
    </source>
</evidence>
<dbReference type="GO" id="GO:0005737">
    <property type="term" value="C:cytoplasm"/>
    <property type="evidence" value="ECO:0007669"/>
    <property type="project" value="UniProtKB-SubCell"/>
</dbReference>
<dbReference type="NCBIfam" id="TIGR00653">
    <property type="entry name" value="GlnA"/>
    <property type="match status" value="1"/>
</dbReference>
<feature type="binding site" evidence="8">
    <location>
        <position position="358"/>
    </location>
    <ligand>
        <name>ATP</name>
        <dbReference type="ChEBI" id="CHEBI:30616"/>
    </ligand>
</feature>
<evidence type="ECO:0000256" key="5">
    <source>
        <dbReference type="ARBA" id="ARBA00022741"/>
    </source>
</evidence>
<dbReference type="AlphaFoldDB" id="A0A7C5L743"/>
<dbReference type="PROSITE" id="PS00181">
    <property type="entry name" value="GLNA_ATP"/>
    <property type="match status" value="1"/>
</dbReference>
<dbReference type="GO" id="GO:0005524">
    <property type="term" value="F:ATP binding"/>
    <property type="evidence" value="ECO:0007669"/>
    <property type="project" value="UniProtKB-KW"/>
</dbReference>
<evidence type="ECO:0000256" key="14">
    <source>
        <dbReference type="RuleBase" id="RU004356"/>
    </source>
</evidence>
<comment type="catalytic activity">
    <reaction evidence="14">
        <text>L-glutamate + NH4(+) + ATP = L-glutamine + ADP + phosphate + H(+)</text>
        <dbReference type="Rhea" id="RHEA:16169"/>
        <dbReference type="ChEBI" id="CHEBI:15378"/>
        <dbReference type="ChEBI" id="CHEBI:28938"/>
        <dbReference type="ChEBI" id="CHEBI:29985"/>
        <dbReference type="ChEBI" id="CHEBI:30616"/>
        <dbReference type="ChEBI" id="CHEBI:43474"/>
        <dbReference type="ChEBI" id="CHEBI:58359"/>
        <dbReference type="ChEBI" id="CHEBI:456216"/>
        <dbReference type="EC" id="6.3.1.2"/>
    </reaction>
</comment>
<dbReference type="EMBL" id="DRWN01000026">
    <property type="protein sequence ID" value="HHK68197.1"/>
    <property type="molecule type" value="Genomic_DNA"/>
</dbReference>
<dbReference type="InterPro" id="IPR027302">
    <property type="entry name" value="Gln_synth_N_conserv_site"/>
</dbReference>
<feature type="binding site" evidence="7">
    <location>
        <position position="323"/>
    </location>
    <ligand>
        <name>L-glutamate</name>
        <dbReference type="ChEBI" id="CHEBI:29985"/>
    </ligand>
</feature>
<keyword evidence="10" id="KW-0597">Phosphoprotein</keyword>
<evidence type="ECO:0000256" key="3">
    <source>
        <dbReference type="ARBA" id="ARBA00022490"/>
    </source>
</evidence>
<name>A0A7C5L743_CALS0</name>
<reference evidence="17" key="1">
    <citation type="journal article" date="2020" name="mSystems">
        <title>Genome- and Community-Level Interaction Insights into Carbon Utilization and Element Cycling Functions of Hydrothermarchaeota in Hydrothermal Sediment.</title>
        <authorList>
            <person name="Zhou Z."/>
            <person name="Liu Y."/>
            <person name="Xu W."/>
            <person name="Pan J."/>
            <person name="Luo Z.H."/>
            <person name="Li M."/>
        </authorList>
    </citation>
    <scope>NUCLEOTIDE SEQUENCE [LARGE SCALE GENOMIC DNA]</scope>
    <source>
        <strain evidence="17">SpSt-1056</strain>
    </source>
</reference>
<dbReference type="GO" id="GO:0019740">
    <property type="term" value="P:nitrogen utilization"/>
    <property type="evidence" value="ECO:0007669"/>
    <property type="project" value="TreeGrafter"/>
</dbReference>
<feature type="binding site" evidence="9">
    <location>
        <position position="269"/>
    </location>
    <ligand>
        <name>Mg(2+)</name>
        <dbReference type="ChEBI" id="CHEBI:18420"/>
        <label>1</label>
    </ligand>
</feature>
<dbReference type="GO" id="GO:0006542">
    <property type="term" value="P:glutamine biosynthetic process"/>
    <property type="evidence" value="ECO:0007669"/>
    <property type="project" value="InterPro"/>
</dbReference>
<feature type="binding site" evidence="7">
    <location>
        <begin position="264"/>
        <end position="265"/>
    </location>
    <ligand>
        <name>L-glutamate</name>
        <dbReference type="ChEBI" id="CHEBI:29985"/>
    </ligand>
</feature>
<evidence type="ECO:0000256" key="6">
    <source>
        <dbReference type="ARBA" id="ARBA00022840"/>
    </source>
</evidence>
<keyword evidence="3 13" id="KW-0963">Cytoplasm</keyword>
<feature type="binding site" evidence="7">
    <location>
        <position position="341"/>
    </location>
    <ligand>
        <name>L-glutamate</name>
        <dbReference type="ChEBI" id="CHEBI:29985"/>
    </ligand>
</feature>
<evidence type="ECO:0000256" key="12">
    <source>
        <dbReference type="RuleBase" id="RU000384"/>
    </source>
</evidence>
<comment type="caution">
    <text evidence="17">The sequence shown here is derived from an EMBL/GenBank/DDBJ whole genome shotgun (WGS) entry which is preliminary data.</text>
</comment>
<dbReference type="InterPro" id="IPR027303">
    <property type="entry name" value="Gln_synth_gly_rich_site"/>
</dbReference>